<dbReference type="CDD" id="cd00209">
    <property type="entry name" value="DHFR"/>
    <property type="match status" value="1"/>
</dbReference>
<comment type="catalytic activity">
    <reaction evidence="8">
        <text>(6S)-5,6,7,8-tetrahydrofolate + NADP(+) = 7,8-dihydrofolate + NADPH + H(+)</text>
        <dbReference type="Rhea" id="RHEA:15009"/>
        <dbReference type="ChEBI" id="CHEBI:15378"/>
        <dbReference type="ChEBI" id="CHEBI:57451"/>
        <dbReference type="ChEBI" id="CHEBI:57453"/>
        <dbReference type="ChEBI" id="CHEBI:57783"/>
        <dbReference type="ChEBI" id="CHEBI:58349"/>
        <dbReference type="EC" id="1.5.1.3"/>
    </reaction>
</comment>
<dbReference type="PATRIC" id="fig|1265819.5.peg.325"/>
<dbReference type="RefSeq" id="WP_036064472.1">
    <property type="nucleotide sequence ID" value="NZ_AODD01000002.1"/>
</dbReference>
<feature type="domain" description="DHFR" evidence="9">
    <location>
        <begin position="1"/>
        <end position="158"/>
    </location>
</feature>
<dbReference type="Pfam" id="PF00186">
    <property type="entry name" value="DHFR_1"/>
    <property type="match status" value="1"/>
</dbReference>
<dbReference type="PIRSF" id="PIRSF000194">
    <property type="entry name" value="DHFR"/>
    <property type="match status" value="1"/>
</dbReference>
<dbReference type="STRING" id="1265819.PGRAN_01625"/>
<dbReference type="GO" id="GO:0046655">
    <property type="term" value="P:folic acid metabolic process"/>
    <property type="evidence" value="ECO:0007669"/>
    <property type="project" value="TreeGrafter"/>
</dbReference>
<comment type="similarity">
    <text evidence="2 8">Belongs to the dihydrofolate reductase family.</text>
</comment>
<evidence type="ECO:0000259" key="9">
    <source>
        <dbReference type="PROSITE" id="PS51330"/>
    </source>
</evidence>
<evidence type="ECO:0000256" key="3">
    <source>
        <dbReference type="ARBA" id="ARBA00012856"/>
    </source>
</evidence>
<accession>W7BNE9</accession>
<evidence type="ECO:0000256" key="5">
    <source>
        <dbReference type="ARBA" id="ARBA00022857"/>
    </source>
</evidence>
<keyword evidence="5 8" id="KW-0521">NADP</keyword>
<dbReference type="PRINTS" id="PR00070">
    <property type="entry name" value="DHFR"/>
</dbReference>
<dbReference type="GO" id="GO:0070401">
    <property type="term" value="F:NADP+ binding"/>
    <property type="evidence" value="ECO:0007669"/>
    <property type="project" value="UniProtKB-ARBA"/>
</dbReference>
<protein>
    <recommendedName>
        <fullName evidence="3 8">Dihydrofolate reductase</fullName>
        <ecNumber evidence="3 8">1.5.1.3</ecNumber>
    </recommendedName>
</protein>
<dbReference type="UniPathway" id="UPA00077">
    <property type="reaction ID" value="UER00158"/>
</dbReference>
<dbReference type="OrthoDB" id="9804315at2"/>
<dbReference type="GO" id="GO:0006730">
    <property type="term" value="P:one-carbon metabolic process"/>
    <property type="evidence" value="ECO:0007669"/>
    <property type="project" value="UniProtKB-KW"/>
</dbReference>
<dbReference type="InterPro" id="IPR024072">
    <property type="entry name" value="DHFR-like_dom_sf"/>
</dbReference>
<dbReference type="GO" id="GO:0046452">
    <property type="term" value="P:dihydrofolate metabolic process"/>
    <property type="evidence" value="ECO:0007669"/>
    <property type="project" value="TreeGrafter"/>
</dbReference>
<dbReference type="Proteomes" id="UP000019253">
    <property type="component" value="Unassembled WGS sequence"/>
</dbReference>
<sequence>MLTFIWAQDKDGYIGKDNTMPWRLPADLQHFKKETSGHTIVMGRKTYESIGKALPNRESIVLTRDPDYSLTDAKVVHSKAEILEIAQDKDVFITGGAEIYQLFLEDADALIVTHVEATCGGDTRFPTMDWSKWQLTKRENGTRDAKNDLDFWYGWYEKMGNNRG</sequence>
<dbReference type="SUPFAM" id="SSF53597">
    <property type="entry name" value="Dihydrofolate reductase-like"/>
    <property type="match status" value="1"/>
</dbReference>
<name>W7BNE9_9LIST</name>
<evidence type="ECO:0000256" key="2">
    <source>
        <dbReference type="ARBA" id="ARBA00009539"/>
    </source>
</evidence>
<dbReference type="GO" id="GO:0046654">
    <property type="term" value="P:tetrahydrofolate biosynthetic process"/>
    <property type="evidence" value="ECO:0007669"/>
    <property type="project" value="UniProtKB-UniPathway"/>
</dbReference>
<keyword evidence="4 8" id="KW-0554">One-carbon metabolism</keyword>
<evidence type="ECO:0000256" key="6">
    <source>
        <dbReference type="ARBA" id="ARBA00023002"/>
    </source>
</evidence>
<dbReference type="InterPro" id="IPR001796">
    <property type="entry name" value="DHFR_dom"/>
</dbReference>
<dbReference type="EC" id="1.5.1.3" evidence="3 8"/>
<evidence type="ECO:0000256" key="7">
    <source>
        <dbReference type="ARBA" id="ARBA00025067"/>
    </source>
</evidence>
<proteinExistence type="inferred from homology"/>
<dbReference type="Gene3D" id="3.40.430.10">
    <property type="entry name" value="Dihydrofolate Reductase, subunit A"/>
    <property type="match status" value="1"/>
</dbReference>
<evidence type="ECO:0000313" key="10">
    <source>
        <dbReference type="EMBL" id="EUJ24571.1"/>
    </source>
</evidence>
<dbReference type="PANTHER" id="PTHR48069:SF3">
    <property type="entry name" value="DIHYDROFOLATE REDUCTASE"/>
    <property type="match status" value="1"/>
</dbReference>
<dbReference type="GO" id="GO:0005829">
    <property type="term" value="C:cytosol"/>
    <property type="evidence" value="ECO:0007669"/>
    <property type="project" value="TreeGrafter"/>
</dbReference>
<evidence type="ECO:0000256" key="4">
    <source>
        <dbReference type="ARBA" id="ARBA00022563"/>
    </source>
</evidence>
<dbReference type="PANTHER" id="PTHR48069">
    <property type="entry name" value="DIHYDROFOLATE REDUCTASE"/>
    <property type="match status" value="1"/>
</dbReference>
<reference evidence="10 11" key="1">
    <citation type="journal article" date="2014" name="Int. J. Syst. Evol. Microbiol.">
        <title>Listeria floridensis sp. nov., Listeria aquatica sp. nov., Listeria cornellensis sp. nov., Listeria riparia sp. nov. and Listeria grandensis sp. nov., from agricultural and natural environments.</title>
        <authorList>
            <person name="den Bakker H.C."/>
            <person name="Warchocki S."/>
            <person name="Wright E.M."/>
            <person name="Allred A.F."/>
            <person name="Ahlstrom C."/>
            <person name="Manuel C.S."/>
            <person name="Stasiewicz M.J."/>
            <person name="Burrell A."/>
            <person name="Roof S."/>
            <person name="Strawn L."/>
            <person name="Fortes E.D."/>
            <person name="Nightingale K.K."/>
            <person name="Kephart D."/>
            <person name="Wiedmann M."/>
        </authorList>
    </citation>
    <scope>NUCLEOTIDE SEQUENCE [LARGE SCALE GENOMIC DNA]</scope>
    <source>
        <strain evidence="11">FSL F6-971</strain>
    </source>
</reference>
<dbReference type="PROSITE" id="PS51330">
    <property type="entry name" value="DHFR_2"/>
    <property type="match status" value="1"/>
</dbReference>
<keyword evidence="6 8" id="KW-0560">Oxidoreductase</keyword>
<evidence type="ECO:0000256" key="1">
    <source>
        <dbReference type="ARBA" id="ARBA00004903"/>
    </source>
</evidence>
<dbReference type="InterPro" id="IPR012259">
    <property type="entry name" value="DHFR"/>
</dbReference>
<dbReference type="AlphaFoldDB" id="W7BNE9"/>
<dbReference type="FunFam" id="3.40.430.10:FF:000001">
    <property type="entry name" value="Dihydrofolate reductase"/>
    <property type="match status" value="1"/>
</dbReference>
<dbReference type="EMBL" id="AODD01000002">
    <property type="protein sequence ID" value="EUJ24571.1"/>
    <property type="molecule type" value="Genomic_DNA"/>
</dbReference>
<organism evidence="10 11">
    <name type="scientific">Listeria grandensis FSL F6-0971</name>
    <dbReference type="NCBI Taxonomy" id="1265819"/>
    <lineage>
        <taxon>Bacteria</taxon>
        <taxon>Bacillati</taxon>
        <taxon>Bacillota</taxon>
        <taxon>Bacilli</taxon>
        <taxon>Bacillales</taxon>
        <taxon>Listeriaceae</taxon>
        <taxon>Listeria</taxon>
    </lineage>
</organism>
<evidence type="ECO:0000313" key="11">
    <source>
        <dbReference type="Proteomes" id="UP000019253"/>
    </source>
</evidence>
<comment type="caution">
    <text evidence="10">The sequence shown here is derived from an EMBL/GenBank/DDBJ whole genome shotgun (WGS) entry which is preliminary data.</text>
</comment>
<comment type="pathway">
    <text evidence="1 8">Cofactor biosynthesis; tetrahydrofolate biosynthesis; 5,6,7,8-tetrahydrofolate from 7,8-dihydrofolate: step 1/1.</text>
</comment>
<keyword evidence="11" id="KW-1185">Reference proteome</keyword>
<evidence type="ECO:0000256" key="8">
    <source>
        <dbReference type="PIRNR" id="PIRNR000194"/>
    </source>
</evidence>
<comment type="function">
    <text evidence="7 8">Key enzyme in folate metabolism. Catalyzes an essential reaction for de novo glycine and purine synthesis, and for DNA precursor synthesis.</text>
</comment>
<gene>
    <name evidence="10" type="ORF">PGRAN_01625</name>
</gene>
<dbReference type="GO" id="GO:0004146">
    <property type="term" value="F:dihydrofolate reductase activity"/>
    <property type="evidence" value="ECO:0007669"/>
    <property type="project" value="UniProtKB-EC"/>
</dbReference>